<evidence type="ECO:0000313" key="5">
    <source>
        <dbReference type="Proteomes" id="UP000807306"/>
    </source>
</evidence>
<evidence type="ECO:0000259" key="3">
    <source>
        <dbReference type="Pfam" id="PF20152"/>
    </source>
</evidence>
<evidence type="ECO:0000313" key="4">
    <source>
        <dbReference type="EMBL" id="KAF9524362.1"/>
    </source>
</evidence>
<dbReference type="Proteomes" id="UP000807306">
    <property type="component" value="Unassembled WGS sequence"/>
</dbReference>
<accession>A0A9P6E8B6</accession>
<dbReference type="InterPro" id="IPR045339">
    <property type="entry name" value="DUF6534"/>
</dbReference>
<protein>
    <recommendedName>
        <fullName evidence="3">DUF6534 domain-containing protein</fullName>
    </recommendedName>
</protein>
<proteinExistence type="predicted"/>
<dbReference type="PANTHER" id="PTHR40465">
    <property type="entry name" value="CHROMOSOME 1, WHOLE GENOME SHOTGUN SEQUENCE"/>
    <property type="match status" value="1"/>
</dbReference>
<feature type="transmembrane region" description="Helical" evidence="2">
    <location>
        <begin position="12"/>
        <end position="33"/>
    </location>
</feature>
<sequence length="336" mass="37739">MPSVKLQFGPMLLGVMMNMVLYGVLIVQCYHYYQTYKKDAPWIKLLVLYLFVVESINTGCDIYIIYQPLIERFGSPDAQKYFPTLFAAEPITIVAISTPIQLFFAWRIWVLTKSKALSGVICSLALASFGKFYYLTSDRRSLFARKAELHTPALVWFLTACCADVLITVTLVFTLQSKKTGFVATDDAISRIIRMTVQTGMITAICAIGDVVFFMTLPKTALNFLWDLALAKLYANCLLSTLNARASLADSSRSSSNYLSSQGRQMVSGGPVRMRTDASYGAEPMSPHIISNPMYELEEQKTYADHNSDVEYGITITKVVETRQDMAPHNRRDHTQ</sequence>
<evidence type="ECO:0000256" key="1">
    <source>
        <dbReference type="SAM" id="MobiDB-lite"/>
    </source>
</evidence>
<organism evidence="4 5">
    <name type="scientific">Crepidotus variabilis</name>
    <dbReference type="NCBI Taxonomy" id="179855"/>
    <lineage>
        <taxon>Eukaryota</taxon>
        <taxon>Fungi</taxon>
        <taxon>Dikarya</taxon>
        <taxon>Basidiomycota</taxon>
        <taxon>Agaricomycotina</taxon>
        <taxon>Agaricomycetes</taxon>
        <taxon>Agaricomycetidae</taxon>
        <taxon>Agaricales</taxon>
        <taxon>Agaricineae</taxon>
        <taxon>Crepidotaceae</taxon>
        <taxon>Crepidotus</taxon>
    </lineage>
</organism>
<evidence type="ECO:0000256" key="2">
    <source>
        <dbReference type="SAM" id="Phobius"/>
    </source>
</evidence>
<dbReference type="OrthoDB" id="3265526at2759"/>
<name>A0A9P6E8B6_9AGAR</name>
<dbReference type="PANTHER" id="PTHR40465:SF1">
    <property type="entry name" value="DUF6534 DOMAIN-CONTAINING PROTEIN"/>
    <property type="match status" value="1"/>
</dbReference>
<feature type="transmembrane region" description="Helical" evidence="2">
    <location>
        <begin position="196"/>
        <end position="218"/>
    </location>
</feature>
<feature type="transmembrane region" description="Helical" evidence="2">
    <location>
        <begin position="86"/>
        <end position="109"/>
    </location>
</feature>
<keyword evidence="2" id="KW-0812">Transmembrane</keyword>
<feature type="domain" description="DUF6534" evidence="3">
    <location>
        <begin position="160"/>
        <end position="247"/>
    </location>
</feature>
<reference evidence="4" key="1">
    <citation type="submission" date="2020-11" db="EMBL/GenBank/DDBJ databases">
        <authorList>
            <consortium name="DOE Joint Genome Institute"/>
            <person name="Ahrendt S."/>
            <person name="Riley R."/>
            <person name="Andreopoulos W."/>
            <person name="Labutti K."/>
            <person name="Pangilinan J."/>
            <person name="Ruiz-Duenas F.J."/>
            <person name="Barrasa J.M."/>
            <person name="Sanchez-Garcia M."/>
            <person name="Camarero S."/>
            <person name="Miyauchi S."/>
            <person name="Serrano A."/>
            <person name="Linde D."/>
            <person name="Babiker R."/>
            <person name="Drula E."/>
            <person name="Ayuso-Fernandez I."/>
            <person name="Pacheco R."/>
            <person name="Padilla G."/>
            <person name="Ferreira P."/>
            <person name="Barriuso J."/>
            <person name="Kellner H."/>
            <person name="Castanera R."/>
            <person name="Alfaro M."/>
            <person name="Ramirez L."/>
            <person name="Pisabarro A.G."/>
            <person name="Kuo A."/>
            <person name="Tritt A."/>
            <person name="Lipzen A."/>
            <person name="He G."/>
            <person name="Yan M."/>
            <person name="Ng V."/>
            <person name="Cullen D."/>
            <person name="Martin F."/>
            <person name="Rosso M.-N."/>
            <person name="Henrissat B."/>
            <person name="Hibbett D."/>
            <person name="Martinez A.T."/>
            <person name="Grigoriev I.V."/>
        </authorList>
    </citation>
    <scope>NUCLEOTIDE SEQUENCE</scope>
    <source>
        <strain evidence="4">CBS 506.95</strain>
    </source>
</reference>
<keyword evidence="2" id="KW-0472">Membrane</keyword>
<comment type="caution">
    <text evidence="4">The sequence shown here is derived from an EMBL/GenBank/DDBJ whole genome shotgun (WGS) entry which is preliminary data.</text>
</comment>
<feature type="transmembrane region" description="Helical" evidence="2">
    <location>
        <begin position="116"/>
        <end position="134"/>
    </location>
</feature>
<feature type="transmembrane region" description="Helical" evidence="2">
    <location>
        <begin position="154"/>
        <end position="175"/>
    </location>
</feature>
<dbReference type="AlphaFoldDB" id="A0A9P6E8B6"/>
<keyword evidence="5" id="KW-1185">Reference proteome</keyword>
<keyword evidence="2" id="KW-1133">Transmembrane helix</keyword>
<dbReference type="Pfam" id="PF20152">
    <property type="entry name" value="DUF6534"/>
    <property type="match status" value="1"/>
</dbReference>
<dbReference type="EMBL" id="MU157900">
    <property type="protein sequence ID" value="KAF9524362.1"/>
    <property type="molecule type" value="Genomic_DNA"/>
</dbReference>
<feature type="region of interest" description="Disordered" evidence="1">
    <location>
        <begin position="253"/>
        <end position="278"/>
    </location>
</feature>
<feature type="transmembrane region" description="Helical" evidence="2">
    <location>
        <begin position="45"/>
        <end position="66"/>
    </location>
</feature>
<gene>
    <name evidence="4" type="ORF">CPB83DRAFT_897990</name>
</gene>